<proteinExistence type="predicted"/>
<accession>A0A2R8BWJ9</accession>
<dbReference type="InterPro" id="IPR013131">
    <property type="entry name" value="Mannitol_DH_N"/>
</dbReference>
<organism evidence="4 5">
    <name type="scientific">Palleronia abyssalis</name>
    <dbReference type="NCBI Taxonomy" id="1501240"/>
    <lineage>
        <taxon>Bacteria</taxon>
        <taxon>Pseudomonadati</taxon>
        <taxon>Pseudomonadota</taxon>
        <taxon>Alphaproteobacteria</taxon>
        <taxon>Rhodobacterales</taxon>
        <taxon>Roseobacteraceae</taxon>
        <taxon>Palleronia</taxon>
    </lineage>
</organism>
<evidence type="ECO:0000313" key="5">
    <source>
        <dbReference type="Proteomes" id="UP000244912"/>
    </source>
</evidence>
<dbReference type="Pfam" id="PF08125">
    <property type="entry name" value="Mannitol_dh_C"/>
    <property type="match status" value="1"/>
</dbReference>
<feature type="domain" description="Mannitol dehydrogenase C-terminal" evidence="3">
    <location>
        <begin position="286"/>
        <end position="474"/>
    </location>
</feature>
<dbReference type="InterPro" id="IPR036291">
    <property type="entry name" value="NAD(P)-bd_dom_sf"/>
</dbReference>
<gene>
    <name evidence="4" type="primary">mtlK_1</name>
    <name evidence="4" type="ORF">PAA8504_02371</name>
</gene>
<dbReference type="Gene3D" id="3.40.50.720">
    <property type="entry name" value="NAD(P)-binding Rossmann-like Domain"/>
    <property type="match status" value="1"/>
</dbReference>
<dbReference type="Gene3D" id="1.10.1040.10">
    <property type="entry name" value="N-(1-d-carboxylethyl)-l-norvaline Dehydrogenase, domain 2"/>
    <property type="match status" value="1"/>
</dbReference>
<protein>
    <submittedName>
        <fullName evidence="4">Mannitol 2-dehydrogenase</fullName>
        <ecNumber evidence="4">1.1.1.67</ecNumber>
    </submittedName>
</protein>
<dbReference type="Pfam" id="PF01232">
    <property type="entry name" value="Mannitol_dh"/>
    <property type="match status" value="1"/>
</dbReference>
<dbReference type="InterPro" id="IPR000669">
    <property type="entry name" value="Mannitol_DH"/>
</dbReference>
<dbReference type="Proteomes" id="UP000244912">
    <property type="component" value="Unassembled WGS sequence"/>
</dbReference>
<dbReference type="GO" id="GO:0050086">
    <property type="term" value="F:mannitol 2-dehydrogenase activity"/>
    <property type="evidence" value="ECO:0007669"/>
    <property type="project" value="UniProtKB-EC"/>
</dbReference>
<dbReference type="InterPro" id="IPR013328">
    <property type="entry name" value="6PGD_dom2"/>
</dbReference>
<dbReference type="SUPFAM" id="SSF51735">
    <property type="entry name" value="NAD(P)-binding Rossmann-fold domains"/>
    <property type="match status" value="1"/>
</dbReference>
<evidence type="ECO:0000259" key="2">
    <source>
        <dbReference type="Pfam" id="PF01232"/>
    </source>
</evidence>
<reference evidence="4 5" key="1">
    <citation type="submission" date="2018-03" db="EMBL/GenBank/DDBJ databases">
        <authorList>
            <person name="Keele B.F."/>
        </authorList>
    </citation>
    <scope>NUCLEOTIDE SEQUENCE [LARGE SCALE GENOMIC DNA]</scope>
    <source>
        <strain evidence="4 5">CECT 8504</strain>
    </source>
</reference>
<name>A0A2R8BWJ9_9RHOB</name>
<dbReference type="OrthoDB" id="271711at2"/>
<sequence>MTIPLSNATLKDLPDGARTPSYDRATLTPGIVHIGLGNFHRAHQQWYLHRLMNRGRALDWAIVGAGVRPADATARQKMLDQDGLTTLIELDPSGKSAEVIGPMIDFAPVTAGNADLIARMAAPEIRIVSLTVTEGGYFQTADGSFDADHPDIRHDAATPDMPKTAFGAMVEALRRRREAGQGPFTCQTCDNLQNNGEILRQTVVGLAKLSDPDLADWIDQSCTFPNSMVDCIVPATGPAELSLVREFGIADAVPVTHENFRQWVIEDRFCAGRPDYDAVGATFTDDVHAYEAMKIRLLNGGHQVIANPGEILGVETIAGCMEHPLIHALFRKVEIEEIAPHVQPVPDMTPAAYIELIGTRFANPEIRDTTRRVAFDGSSRHTGFILPVVRDALKADAPVEGLALVEALWARMCEGTREDGSEIAPNDPHWDDLQRAAIEAKSRPRAWLEQRRWYGDLANASRFADAFDRWLDMIWSQGTEAALKQYTAQ</sequence>
<dbReference type="SUPFAM" id="SSF48179">
    <property type="entry name" value="6-phosphogluconate dehydrogenase C-terminal domain-like"/>
    <property type="match status" value="1"/>
</dbReference>
<dbReference type="InterPro" id="IPR050988">
    <property type="entry name" value="Mannitol_DH/Oxidoreductase"/>
</dbReference>
<evidence type="ECO:0000313" key="4">
    <source>
        <dbReference type="EMBL" id="SPJ24538.1"/>
    </source>
</evidence>
<dbReference type="InterPro" id="IPR008927">
    <property type="entry name" value="6-PGluconate_DH-like_C_sf"/>
</dbReference>
<feature type="domain" description="Mannitol dehydrogenase N-terminal" evidence="2">
    <location>
        <begin position="30"/>
        <end position="276"/>
    </location>
</feature>
<dbReference type="PRINTS" id="PR00084">
    <property type="entry name" value="MTLDHDRGNASE"/>
</dbReference>
<keyword evidence="1 4" id="KW-0560">Oxidoreductase</keyword>
<dbReference type="PANTHER" id="PTHR43362">
    <property type="entry name" value="MANNITOL DEHYDROGENASE DSF1-RELATED"/>
    <property type="match status" value="1"/>
</dbReference>
<dbReference type="EMBL" id="ONZF01000004">
    <property type="protein sequence ID" value="SPJ24538.1"/>
    <property type="molecule type" value="Genomic_DNA"/>
</dbReference>
<dbReference type="PANTHER" id="PTHR43362:SF1">
    <property type="entry name" value="MANNITOL DEHYDROGENASE 2-RELATED"/>
    <property type="match status" value="1"/>
</dbReference>
<evidence type="ECO:0000259" key="3">
    <source>
        <dbReference type="Pfam" id="PF08125"/>
    </source>
</evidence>
<dbReference type="InterPro" id="IPR013118">
    <property type="entry name" value="Mannitol_DH_C"/>
</dbReference>
<evidence type="ECO:0000256" key="1">
    <source>
        <dbReference type="ARBA" id="ARBA00023002"/>
    </source>
</evidence>
<dbReference type="EC" id="1.1.1.67" evidence="4"/>
<keyword evidence="5" id="KW-1185">Reference proteome</keyword>
<dbReference type="RefSeq" id="WP_108894355.1">
    <property type="nucleotide sequence ID" value="NZ_ONZF01000004.1"/>
</dbReference>
<dbReference type="AlphaFoldDB" id="A0A2R8BWJ9"/>